<dbReference type="GO" id="GO:0016491">
    <property type="term" value="F:oxidoreductase activity"/>
    <property type="evidence" value="ECO:0007669"/>
    <property type="project" value="InterPro"/>
</dbReference>
<organism evidence="2 3">
    <name type="scientific">Zoogloea dura</name>
    <dbReference type="NCBI Taxonomy" id="2728840"/>
    <lineage>
        <taxon>Bacteria</taxon>
        <taxon>Pseudomonadati</taxon>
        <taxon>Pseudomonadota</taxon>
        <taxon>Betaproteobacteria</taxon>
        <taxon>Rhodocyclales</taxon>
        <taxon>Zoogloeaceae</taxon>
        <taxon>Zoogloea</taxon>
    </lineage>
</organism>
<dbReference type="PANTHER" id="PTHR13887">
    <property type="entry name" value="GLUTATHIONE S-TRANSFERASE KAPPA"/>
    <property type="match status" value="1"/>
</dbReference>
<comment type="caution">
    <text evidence="2">The sequence shown here is derived from an EMBL/GenBank/DDBJ whole genome shotgun (WGS) entry which is preliminary data.</text>
</comment>
<accession>A0A848G8T2</accession>
<dbReference type="Pfam" id="PF01323">
    <property type="entry name" value="DSBA"/>
    <property type="match status" value="1"/>
</dbReference>
<gene>
    <name evidence="2" type="ORF">HHL15_16000</name>
</gene>
<keyword evidence="3" id="KW-1185">Reference proteome</keyword>
<feature type="domain" description="DSBA-like thioredoxin" evidence="1">
    <location>
        <begin position="4"/>
        <end position="208"/>
    </location>
</feature>
<proteinExistence type="predicted"/>
<sequence length="217" mass="24213">MLHIDIASDIVCPWCFIGLRRFAEAEALVRREIPDFALRKRWLPFFLNPDTPPEGEPYLPFLVAKFGSRERVDALFAQIRAAGAAHGADFHFEKIQVRANTLDAHRLIHRTQQQGLDAAPLVERLFVAQFQQGLNVGDRAVLRQVARDAGLDAPDLAAWLASDAEADTVRALEGEVRHIGIRSVPTYLVDQRFAVVGAEDPATLAEALGRAWRSRQD</sequence>
<dbReference type="SUPFAM" id="SSF52833">
    <property type="entry name" value="Thioredoxin-like"/>
    <property type="match status" value="1"/>
</dbReference>
<dbReference type="InterPro" id="IPR001853">
    <property type="entry name" value="DSBA-like_thioredoxin_dom"/>
</dbReference>
<dbReference type="InterPro" id="IPR036249">
    <property type="entry name" value="Thioredoxin-like_sf"/>
</dbReference>
<evidence type="ECO:0000313" key="3">
    <source>
        <dbReference type="Proteomes" id="UP000580043"/>
    </source>
</evidence>
<evidence type="ECO:0000313" key="2">
    <source>
        <dbReference type="EMBL" id="NML27256.1"/>
    </source>
</evidence>
<dbReference type="RefSeq" id="WP_169146786.1">
    <property type="nucleotide sequence ID" value="NZ_JABBGA010000013.1"/>
</dbReference>
<dbReference type="CDD" id="cd03024">
    <property type="entry name" value="DsbA_FrnE"/>
    <property type="match status" value="1"/>
</dbReference>
<protein>
    <submittedName>
        <fullName evidence="2">DsbA family oxidoreductase</fullName>
    </submittedName>
</protein>
<dbReference type="EMBL" id="JABBGA010000013">
    <property type="protein sequence ID" value="NML27256.1"/>
    <property type="molecule type" value="Genomic_DNA"/>
</dbReference>
<name>A0A848G8T2_9RHOO</name>
<dbReference type="Gene3D" id="3.40.30.10">
    <property type="entry name" value="Glutaredoxin"/>
    <property type="match status" value="1"/>
</dbReference>
<dbReference type="PANTHER" id="PTHR13887:SF41">
    <property type="entry name" value="THIOREDOXIN SUPERFAMILY PROTEIN"/>
    <property type="match status" value="1"/>
</dbReference>
<dbReference type="AlphaFoldDB" id="A0A848G8T2"/>
<reference evidence="2 3" key="1">
    <citation type="submission" date="2020-04" db="EMBL/GenBank/DDBJ databases">
        <title>Zoogloea sp. G-4-1-14 isolated from soil.</title>
        <authorList>
            <person name="Dahal R.H."/>
        </authorList>
    </citation>
    <scope>NUCLEOTIDE SEQUENCE [LARGE SCALE GENOMIC DNA]</scope>
    <source>
        <strain evidence="2 3">G-4-1-14</strain>
    </source>
</reference>
<dbReference type="Proteomes" id="UP000580043">
    <property type="component" value="Unassembled WGS sequence"/>
</dbReference>
<evidence type="ECO:0000259" key="1">
    <source>
        <dbReference type="Pfam" id="PF01323"/>
    </source>
</evidence>